<dbReference type="KEGG" id="sdr:SCD_n01905"/>
<keyword evidence="7" id="KW-0547">Nucleotide-binding</keyword>
<evidence type="ECO:0000256" key="2">
    <source>
        <dbReference type="ARBA" id="ARBA00007599"/>
    </source>
</evidence>
<evidence type="ECO:0000256" key="8">
    <source>
        <dbReference type="ARBA" id="ARBA00022840"/>
    </source>
</evidence>
<evidence type="ECO:0000256" key="10">
    <source>
        <dbReference type="ARBA" id="ARBA00032441"/>
    </source>
</evidence>
<evidence type="ECO:0000256" key="5">
    <source>
        <dbReference type="ARBA" id="ARBA00022694"/>
    </source>
</evidence>
<gene>
    <name evidence="11" type="ORF">SCD_n01905</name>
</gene>
<dbReference type="SUPFAM" id="SSF52540">
    <property type="entry name" value="P-loop containing nucleoside triphosphate hydrolases"/>
    <property type="match status" value="1"/>
</dbReference>
<dbReference type="AlphaFoldDB" id="S6AHU5"/>
<proteinExistence type="inferred from homology"/>
<keyword evidence="6" id="KW-0479">Metal-binding</keyword>
<organism evidence="11 12">
    <name type="scientific">Sulfuricella denitrificans (strain DSM 22764 / NBRC 105220 / skB26)</name>
    <dbReference type="NCBI Taxonomy" id="1163617"/>
    <lineage>
        <taxon>Bacteria</taxon>
        <taxon>Pseudomonadati</taxon>
        <taxon>Pseudomonadota</taxon>
        <taxon>Betaproteobacteria</taxon>
        <taxon>Nitrosomonadales</taxon>
        <taxon>Sulfuricellaceae</taxon>
        <taxon>Sulfuricella</taxon>
    </lineage>
</organism>
<dbReference type="GO" id="GO:0002949">
    <property type="term" value="P:tRNA threonylcarbamoyladenosine modification"/>
    <property type="evidence" value="ECO:0007669"/>
    <property type="project" value="InterPro"/>
</dbReference>
<evidence type="ECO:0000256" key="1">
    <source>
        <dbReference type="ARBA" id="ARBA00004496"/>
    </source>
</evidence>
<evidence type="ECO:0000256" key="3">
    <source>
        <dbReference type="ARBA" id="ARBA00019010"/>
    </source>
</evidence>
<dbReference type="InterPro" id="IPR027417">
    <property type="entry name" value="P-loop_NTPase"/>
</dbReference>
<reference evidence="11 12" key="1">
    <citation type="journal article" date="2012" name="Appl. Environ. Microbiol.">
        <title>Draft genome sequence of a psychrotolerant sulfur-oxidizing bacterium, Sulfuricella denitrificans skB26, and proteomic insights into cold adaptation.</title>
        <authorList>
            <person name="Watanabe T."/>
            <person name="Kojima H."/>
            <person name="Fukui M."/>
        </authorList>
    </citation>
    <scope>NUCLEOTIDE SEQUENCE [LARGE SCALE GENOMIC DNA]</scope>
    <source>
        <strain evidence="12">skB26</strain>
    </source>
</reference>
<evidence type="ECO:0000313" key="12">
    <source>
        <dbReference type="Proteomes" id="UP000015559"/>
    </source>
</evidence>
<dbReference type="HOGENOM" id="CLU_087829_2_0_4"/>
<evidence type="ECO:0000313" key="11">
    <source>
        <dbReference type="EMBL" id="BAN35716.1"/>
    </source>
</evidence>
<dbReference type="STRING" id="1163617.SCD_n01905"/>
<protein>
    <recommendedName>
        <fullName evidence="3">tRNA threonylcarbamoyladenosine biosynthesis protein TsaE</fullName>
    </recommendedName>
    <alternativeName>
        <fullName evidence="10">t(6)A37 threonylcarbamoyladenosine biosynthesis protein TsaE</fullName>
    </alternativeName>
</protein>
<keyword evidence="12" id="KW-1185">Reference proteome</keyword>
<keyword evidence="4" id="KW-0963">Cytoplasm</keyword>
<dbReference type="NCBIfam" id="TIGR00150">
    <property type="entry name" value="T6A_YjeE"/>
    <property type="match status" value="1"/>
</dbReference>
<keyword evidence="8" id="KW-0067">ATP-binding</keyword>
<accession>S6AHU5</accession>
<dbReference type="Pfam" id="PF02367">
    <property type="entry name" value="TsaE"/>
    <property type="match status" value="1"/>
</dbReference>
<dbReference type="GO" id="GO:0005737">
    <property type="term" value="C:cytoplasm"/>
    <property type="evidence" value="ECO:0007669"/>
    <property type="project" value="UniProtKB-SubCell"/>
</dbReference>
<dbReference type="Proteomes" id="UP000015559">
    <property type="component" value="Chromosome"/>
</dbReference>
<keyword evidence="5" id="KW-0819">tRNA processing</keyword>
<evidence type="ECO:0000256" key="4">
    <source>
        <dbReference type="ARBA" id="ARBA00022490"/>
    </source>
</evidence>
<dbReference type="EMBL" id="AP013066">
    <property type="protein sequence ID" value="BAN35716.1"/>
    <property type="molecule type" value="Genomic_DNA"/>
</dbReference>
<name>S6AHU5_SULDS</name>
<keyword evidence="9" id="KW-0460">Magnesium</keyword>
<dbReference type="PANTHER" id="PTHR33540">
    <property type="entry name" value="TRNA THREONYLCARBAMOYLADENOSINE BIOSYNTHESIS PROTEIN TSAE"/>
    <property type="match status" value="1"/>
</dbReference>
<comment type="subcellular location">
    <subcellularLocation>
        <location evidence="1">Cytoplasm</location>
    </subcellularLocation>
</comment>
<evidence type="ECO:0000256" key="9">
    <source>
        <dbReference type="ARBA" id="ARBA00022842"/>
    </source>
</evidence>
<sequence>MHSLDENPRQSKITRHLADEGATDAFGAELAKVLKPGLMITLSGDLGAGKTALVRAMLRALGYAGKVKSPTYALVEFYVISSLYLYHFDFYRFNDPDEWHEAGFREYFNENSVCLVEWPEKAGGLLPSPDIKISLDIRESGRNVTVEAGSEKGRLCLQELE</sequence>
<dbReference type="PANTHER" id="PTHR33540:SF2">
    <property type="entry name" value="TRNA THREONYLCARBAMOYLADENOSINE BIOSYNTHESIS PROTEIN TSAE"/>
    <property type="match status" value="1"/>
</dbReference>
<dbReference type="eggNOG" id="COG0802">
    <property type="taxonomic scope" value="Bacteria"/>
</dbReference>
<evidence type="ECO:0000256" key="7">
    <source>
        <dbReference type="ARBA" id="ARBA00022741"/>
    </source>
</evidence>
<evidence type="ECO:0000256" key="6">
    <source>
        <dbReference type="ARBA" id="ARBA00022723"/>
    </source>
</evidence>
<dbReference type="GO" id="GO:0046872">
    <property type="term" value="F:metal ion binding"/>
    <property type="evidence" value="ECO:0007669"/>
    <property type="project" value="UniProtKB-KW"/>
</dbReference>
<comment type="similarity">
    <text evidence="2">Belongs to the TsaE family.</text>
</comment>
<dbReference type="Gene3D" id="3.40.50.300">
    <property type="entry name" value="P-loop containing nucleotide triphosphate hydrolases"/>
    <property type="match status" value="1"/>
</dbReference>
<dbReference type="InterPro" id="IPR003442">
    <property type="entry name" value="T6A_TsaE"/>
</dbReference>
<dbReference type="GO" id="GO:0005524">
    <property type="term" value="F:ATP binding"/>
    <property type="evidence" value="ECO:0007669"/>
    <property type="project" value="UniProtKB-KW"/>
</dbReference>